<sequence>MKKPSSKIREEIAKLQDQLRAAETREAERIGRIALRSGIGEFDIEEAELQAAFEQIAGRFREGKGGTTGRATARKNASGTGTGSETTSPLAAGAGASGVGEA</sequence>
<proteinExistence type="predicted"/>
<gene>
    <name evidence="2" type="ORF">GR257_25610</name>
</gene>
<dbReference type="Proteomes" id="UP000471705">
    <property type="component" value="Unassembled WGS sequence"/>
</dbReference>
<protein>
    <submittedName>
        <fullName evidence="2">TraC family protein</fullName>
    </submittedName>
</protein>
<dbReference type="RefSeq" id="WP_164048607.1">
    <property type="nucleotide sequence ID" value="NZ_WUFV01000018.1"/>
</dbReference>
<feature type="region of interest" description="Disordered" evidence="1">
    <location>
        <begin position="59"/>
        <end position="102"/>
    </location>
</feature>
<dbReference type="NCBIfam" id="NF043004">
    <property type="entry name" value="CjTranTraC_Agrob"/>
    <property type="match status" value="1"/>
</dbReference>
<name>A0A7K3VM00_RHILE</name>
<dbReference type="Pfam" id="PF07820">
    <property type="entry name" value="TraC"/>
    <property type="match status" value="1"/>
</dbReference>
<dbReference type="AlphaFoldDB" id="A0A7K3VM00"/>
<accession>A0A7K3VM00</accession>
<comment type="caution">
    <text evidence="2">The sequence shown here is derived from an EMBL/GenBank/DDBJ whole genome shotgun (WGS) entry which is preliminary data.</text>
</comment>
<feature type="compositionally biased region" description="Low complexity" evidence="1">
    <location>
        <begin position="69"/>
        <end position="94"/>
    </location>
</feature>
<organism evidence="2 3">
    <name type="scientific">Rhizobium leguminosarum</name>
    <dbReference type="NCBI Taxonomy" id="384"/>
    <lineage>
        <taxon>Bacteria</taxon>
        <taxon>Pseudomonadati</taxon>
        <taxon>Pseudomonadota</taxon>
        <taxon>Alphaproteobacteria</taxon>
        <taxon>Hyphomicrobiales</taxon>
        <taxon>Rhizobiaceae</taxon>
        <taxon>Rhizobium/Agrobacterium group</taxon>
        <taxon>Rhizobium</taxon>
    </lineage>
</organism>
<dbReference type="EMBL" id="WUFV01000018">
    <property type="protein sequence ID" value="NEK18190.1"/>
    <property type="molecule type" value="Genomic_DNA"/>
</dbReference>
<evidence type="ECO:0000313" key="2">
    <source>
        <dbReference type="EMBL" id="NEK18190.1"/>
    </source>
</evidence>
<dbReference type="InterPro" id="IPR012930">
    <property type="entry name" value="TraC"/>
</dbReference>
<dbReference type="InterPro" id="IPR053443">
    <property type="entry name" value="Conjugal_Transfer_TraC"/>
</dbReference>
<dbReference type="NCBIfam" id="NF010422">
    <property type="entry name" value="PRK13848.1"/>
    <property type="match status" value="1"/>
</dbReference>
<evidence type="ECO:0000256" key="1">
    <source>
        <dbReference type="SAM" id="MobiDB-lite"/>
    </source>
</evidence>
<evidence type="ECO:0000313" key="3">
    <source>
        <dbReference type="Proteomes" id="UP000471705"/>
    </source>
</evidence>
<reference evidence="2 3" key="1">
    <citation type="submission" date="2019-12" db="EMBL/GenBank/DDBJ databases">
        <title>Rhizobium genotypes associated with high levels of biological nitrogen fixation by grain legumes in a temperate-maritime cropping system.</title>
        <authorList>
            <person name="Maluk M."/>
            <person name="Francesc Ferrando Molina F."/>
            <person name="Lopez Del Egido L."/>
            <person name="Lafos M."/>
            <person name="Langarica-Fuentes A."/>
            <person name="Gebre Yohannes G."/>
            <person name="Young M.W."/>
            <person name="Martin P."/>
            <person name="Gantlett R."/>
            <person name="Kenicer G."/>
            <person name="Hawes C."/>
            <person name="Begg G.S."/>
            <person name="Quilliam R.S."/>
            <person name="Squire G.R."/>
            <person name="Poole P.S."/>
            <person name="Young P.W."/>
            <person name="Iannetta P.M."/>
            <person name="James E.K."/>
        </authorList>
    </citation>
    <scope>NUCLEOTIDE SEQUENCE [LARGE SCALE GENOMIC DNA]</scope>
    <source>
        <strain evidence="2 3">JHI54</strain>
    </source>
</reference>